<feature type="transmembrane region" description="Helical" evidence="5">
    <location>
        <begin position="12"/>
        <end position="30"/>
    </location>
</feature>
<evidence type="ECO:0000256" key="1">
    <source>
        <dbReference type="ARBA" id="ARBA00004141"/>
    </source>
</evidence>
<feature type="transmembrane region" description="Helical" evidence="5">
    <location>
        <begin position="125"/>
        <end position="145"/>
    </location>
</feature>
<feature type="transmembrane region" description="Helical" evidence="5">
    <location>
        <begin position="36"/>
        <end position="55"/>
    </location>
</feature>
<gene>
    <name evidence="6" type="ORF">ADA01nite_25510</name>
</gene>
<evidence type="ECO:0000256" key="4">
    <source>
        <dbReference type="ARBA" id="ARBA00023136"/>
    </source>
</evidence>
<evidence type="ECO:0000313" key="6">
    <source>
        <dbReference type="EMBL" id="GEN35091.1"/>
    </source>
</evidence>
<feature type="transmembrane region" description="Helical" evidence="5">
    <location>
        <begin position="96"/>
        <end position="118"/>
    </location>
</feature>
<protein>
    <submittedName>
        <fullName evidence="6">Sodium transporter</fullName>
    </submittedName>
</protein>
<dbReference type="OrthoDB" id="2800416at2"/>
<proteinExistence type="predicted"/>
<dbReference type="AlphaFoldDB" id="A0A511V9Z0"/>
<dbReference type="Gene3D" id="1.20.1530.20">
    <property type="match status" value="1"/>
</dbReference>
<sequence length="318" mass="34209">MKLLNEFISRRLPLLTVLMAIGTYLSPVYWKVAPWFPSLLLGVVIFCTGLSMNIEAIKEIRTKKRELVLATLLKWTLTVFISIGLAYLFFWSKPEIAAGLILSGTVPSATAATIYTFLAGGNASLVIAASLLDVVISPIVTPLSMMGISSTQVTISIFSLLQSFLFIVVLPLSIGLFIQRVLPQSTSYSKTVTKLGSSVSLLLIIHTIVGSGKEAISSEIRLLPLIAIATFIQVVLPMAAAYFIAKKLKVSEPDARAILFQVGLCNTALAAIVAFRFIGELGAIAPILNMIFNLSLGAFISNHFAKIGTTDGSFPLVQ</sequence>
<dbReference type="Proteomes" id="UP000321157">
    <property type="component" value="Unassembled WGS sequence"/>
</dbReference>
<dbReference type="PANTHER" id="PTHR10361:SF28">
    <property type="entry name" value="P3 PROTEIN-RELATED"/>
    <property type="match status" value="1"/>
</dbReference>
<dbReference type="InterPro" id="IPR038770">
    <property type="entry name" value="Na+/solute_symporter_sf"/>
</dbReference>
<keyword evidence="7" id="KW-1185">Reference proteome</keyword>
<comment type="subcellular location">
    <subcellularLocation>
        <location evidence="1">Membrane</location>
        <topology evidence="1">Multi-pass membrane protein</topology>
    </subcellularLocation>
</comment>
<reference evidence="6 7" key="1">
    <citation type="submission" date="2019-07" db="EMBL/GenBank/DDBJ databases">
        <title>Whole genome shotgun sequence of Aneurinibacillus danicus NBRC 102444.</title>
        <authorList>
            <person name="Hosoyama A."/>
            <person name="Uohara A."/>
            <person name="Ohji S."/>
            <person name="Ichikawa N."/>
        </authorList>
    </citation>
    <scope>NUCLEOTIDE SEQUENCE [LARGE SCALE GENOMIC DNA]</scope>
    <source>
        <strain evidence="6 7">NBRC 102444</strain>
    </source>
</reference>
<comment type="caution">
    <text evidence="6">The sequence shown here is derived from an EMBL/GenBank/DDBJ whole genome shotgun (WGS) entry which is preliminary data.</text>
</comment>
<evidence type="ECO:0000313" key="7">
    <source>
        <dbReference type="Proteomes" id="UP000321157"/>
    </source>
</evidence>
<evidence type="ECO:0000256" key="5">
    <source>
        <dbReference type="SAM" id="Phobius"/>
    </source>
</evidence>
<dbReference type="InterPro" id="IPR002657">
    <property type="entry name" value="BilAc:Na_symport/Acr3"/>
</dbReference>
<dbReference type="PANTHER" id="PTHR10361">
    <property type="entry name" value="SODIUM-BILE ACID COTRANSPORTER"/>
    <property type="match status" value="1"/>
</dbReference>
<feature type="transmembrane region" description="Helical" evidence="5">
    <location>
        <begin position="257"/>
        <end position="278"/>
    </location>
</feature>
<keyword evidence="2 5" id="KW-0812">Transmembrane</keyword>
<dbReference type="GO" id="GO:0016020">
    <property type="term" value="C:membrane"/>
    <property type="evidence" value="ECO:0007669"/>
    <property type="project" value="UniProtKB-SubCell"/>
</dbReference>
<evidence type="ECO:0000256" key="2">
    <source>
        <dbReference type="ARBA" id="ARBA00022692"/>
    </source>
</evidence>
<feature type="transmembrane region" description="Helical" evidence="5">
    <location>
        <begin position="284"/>
        <end position="305"/>
    </location>
</feature>
<feature type="transmembrane region" description="Helical" evidence="5">
    <location>
        <begin position="157"/>
        <end position="179"/>
    </location>
</feature>
<keyword evidence="3 5" id="KW-1133">Transmembrane helix</keyword>
<feature type="transmembrane region" description="Helical" evidence="5">
    <location>
        <begin position="191"/>
        <end position="210"/>
    </location>
</feature>
<keyword evidence="4 5" id="KW-0472">Membrane</keyword>
<name>A0A511V9Z0_9BACL</name>
<feature type="transmembrane region" description="Helical" evidence="5">
    <location>
        <begin position="222"/>
        <end position="245"/>
    </location>
</feature>
<organism evidence="6 7">
    <name type="scientific">Aneurinibacillus danicus</name>
    <dbReference type="NCBI Taxonomy" id="267746"/>
    <lineage>
        <taxon>Bacteria</taxon>
        <taxon>Bacillati</taxon>
        <taxon>Bacillota</taxon>
        <taxon>Bacilli</taxon>
        <taxon>Bacillales</taxon>
        <taxon>Paenibacillaceae</taxon>
        <taxon>Aneurinibacillus group</taxon>
        <taxon>Aneurinibacillus</taxon>
    </lineage>
</organism>
<dbReference type="EMBL" id="BJXX01000117">
    <property type="protein sequence ID" value="GEN35091.1"/>
    <property type="molecule type" value="Genomic_DNA"/>
</dbReference>
<feature type="transmembrane region" description="Helical" evidence="5">
    <location>
        <begin position="67"/>
        <end position="90"/>
    </location>
</feature>
<dbReference type="RefSeq" id="WP_146810394.1">
    <property type="nucleotide sequence ID" value="NZ_BJXX01000117.1"/>
</dbReference>
<dbReference type="InterPro" id="IPR004710">
    <property type="entry name" value="Bilac:Na_transpt"/>
</dbReference>
<evidence type="ECO:0000256" key="3">
    <source>
        <dbReference type="ARBA" id="ARBA00022989"/>
    </source>
</evidence>
<accession>A0A511V9Z0</accession>
<dbReference type="Pfam" id="PF01758">
    <property type="entry name" value="SBF"/>
    <property type="match status" value="1"/>
</dbReference>